<reference evidence="1" key="1">
    <citation type="submission" date="2014-12" db="EMBL/GenBank/DDBJ databases">
        <title>Insight into the proteome of Arion vulgaris.</title>
        <authorList>
            <person name="Aradska J."/>
            <person name="Bulat T."/>
            <person name="Smidak R."/>
            <person name="Sarate P."/>
            <person name="Gangsoo J."/>
            <person name="Sialana F."/>
            <person name="Bilban M."/>
            <person name="Lubec G."/>
        </authorList>
    </citation>
    <scope>NUCLEOTIDE SEQUENCE</scope>
    <source>
        <tissue evidence="1">Skin</tissue>
    </source>
</reference>
<sequence>MKNIKGGRMSDKEMYTMPNLYSANRNKPDMRSTSCSSNSIFQLIYCRKNSPHDTKYNMP</sequence>
<evidence type="ECO:0000313" key="1">
    <source>
        <dbReference type="EMBL" id="CEK98520.1"/>
    </source>
</evidence>
<gene>
    <name evidence="1" type="primary">ORF218920</name>
</gene>
<protein>
    <submittedName>
        <fullName evidence="1">Uncharacterized protein</fullName>
    </submittedName>
</protein>
<name>A0A0B7C277_9EUPU</name>
<dbReference type="AlphaFoldDB" id="A0A0B7C277"/>
<organism evidence="1">
    <name type="scientific">Arion vulgaris</name>
    <dbReference type="NCBI Taxonomy" id="1028688"/>
    <lineage>
        <taxon>Eukaryota</taxon>
        <taxon>Metazoa</taxon>
        <taxon>Spiralia</taxon>
        <taxon>Lophotrochozoa</taxon>
        <taxon>Mollusca</taxon>
        <taxon>Gastropoda</taxon>
        <taxon>Heterobranchia</taxon>
        <taxon>Euthyneura</taxon>
        <taxon>Panpulmonata</taxon>
        <taxon>Eupulmonata</taxon>
        <taxon>Stylommatophora</taxon>
        <taxon>Helicina</taxon>
        <taxon>Arionoidea</taxon>
        <taxon>Arionidae</taxon>
        <taxon>Arion</taxon>
    </lineage>
</organism>
<dbReference type="EMBL" id="HACG01051649">
    <property type="protein sequence ID" value="CEK98520.1"/>
    <property type="molecule type" value="Transcribed_RNA"/>
</dbReference>
<proteinExistence type="predicted"/>
<accession>A0A0B7C277</accession>